<proteinExistence type="predicted"/>
<evidence type="ECO:0000313" key="2">
    <source>
        <dbReference type="EMBL" id="VDN93587.1"/>
    </source>
</evidence>
<dbReference type="InterPro" id="IPR003582">
    <property type="entry name" value="ShKT_dom"/>
</dbReference>
<reference evidence="2 3" key="2">
    <citation type="submission" date="2018-11" db="EMBL/GenBank/DDBJ databases">
        <authorList>
            <consortium name="Pathogen Informatics"/>
        </authorList>
    </citation>
    <scope>NUCLEOTIDE SEQUENCE [LARGE SCALE GENOMIC DNA]</scope>
</reference>
<organism evidence="4">
    <name type="scientific">Brugia pahangi</name>
    <name type="common">Filarial nematode worm</name>
    <dbReference type="NCBI Taxonomy" id="6280"/>
    <lineage>
        <taxon>Eukaryota</taxon>
        <taxon>Metazoa</taxon>
        <taxon>Ecdysozoa</taxon>
        <taxon>Nematoda</taxon>
        <taxon>Chromadorea</taxon>
        <taxon>Rhabditida</taxon>
        <taxon>Spirurina</taxon>
        <taxon>Spiruromorpha</taxon>
        <taxon>Filarioidea</taxon>
        <taxon>Onchocercidae</taxon>
        <taxon>Brugia</taxon>
    </lineage>
</organism>
<reference evidence="4" key="1">
    <citation type="submission" date="2017-02" db="UniProtKB">
        <authorList>
            <consortium name="WormBaseParasite"/>
        </authorList>
    </citation>
    <scope>IDENTIFICATION</scope>
</reference>
<keyword evidence="3" id="KW-1185">Reference proteome</keyword>
<feature type="domain" description="ShKT" evidence="1">
    <location>
        <begin position="80"/>
        <end position="115"/>
    </location>
</feature>
<dbReference type="EMBL" id="UZAD01013290">
    <property type="protein sequence ID" value="VDN93587.1"/>
    <property type="molecule type" value="Genomic_DNA"/>
</dbReference>
<evidence type="ECO:0000313" key="3">
    <source>
        <dbReference type="Proteomes" id="UP000278627"/>
    </source>
</evidence>
<evidence type="ECO:0000259" key="1">
    <source>
        <dbReference type="Pfam" id="PF01549"/>
    </source>
</evidence>
<dbReference type="Proteomes" id="UP000278627">
    <property type="component" value="Unassembled WGS sequence"/>
</dbReference>
<dbReference type="WBParaSite" id="BPAG_0001243901-mRNA-1">
    <property type="protein sequence ID" value="BPAG_0001243901-mRNA-1"/>
    <property type="gene ID" value="BPAG_0001243901"/>
</dbReference>
<evidence type="ECO:0000313" key="4">
    <source>
        <dbReference type="WBParaSite" id="BPAG_0001243901-mRNA-1"/>
    </source>
</evidence>
<gene>
    <name evidence="2" type="ORF">BPAG_LOCUS12401</name>
</gene>
<protein>
    <submittedName>
        <fullName evidence="4">ShKT domain-containing protein</fullName>
    </submittedName>
</protein>
<sequence length="151" mass="17075">MGNKILSNQTNIFVTFKNYKFYGIVKKCSTQQDLLYRSFILSTVMQKYSKCKDESNFCNITAIDICSSTKTNKFCLATCECSDRWINCTKLKKVDACKKNSNIAKIYCYKTCSNCTAIISPTTKPNIATQTNSLLTIISCILIFATMKLII</sequence>
<dbReference type="AlphaFoldDB" id="A0A0N4TUH4"/>
<accession>A0A0N4TUH4</accession>
<name>A0A0N4TUH4_BRUPA</name>
<dbReference type="Pfam" id="PF01549">
    <property type="entry name" value="ShK"/>
    <property type="match status" value="1"/>
</dbReference>